<dbReference type="PROSITE" id="PS01117">
    <property type="entry name" value="HTH_MARR_1"/>
    <property type="match status" value="1"/>
</dbReference>
<evidence type="ECO:0000313" key="6">
    <source>
        <dbReference type="Proteomes" id="UP000265614"/>
    </source>
</evidence>
<dbReference type="PRINTS" id="PR00598">
    <property type="entry name" value="HTHMARR"/>
</dbReference>
<dbReference type="GO" id="GO:0003700">
    <property type="term" value="F:DNA-binding transcription factor activity"/>
    <property type="evidence" value="ECO:0007669"/>
    <property type="project" value="InterPro"/>
</dbReference>
<proteinExistence type="predicted"/>
<keyword evidence="6" id="KW-1185">Reference proteome</keyword>
<evidence type="ECO:0000256" key="1">
    <source>
        <dbReference type="ARBA" id="ARBA00023015"/>
    </source>
</evidence>
<dbReference type="SUPFAM" id="SSF46785">
    <property type="entry name" value="Winged helix' DNA-binding domain"/>
    <property type="match status" value="1"/>
</dbReference>
<protein>
    <submittedName>
        <fullName evidence="5">MarR family transcriptional regulator</fullName>
    </submittedName>
</protein>
<name>A0A3A3YU13_9ACTN</name>
<dbReference type="GO" id="GO:0003677">
    <property type="term" value="F:DNA binding"/>
    <property type="evidence" value="ECO:0007669"/>
    <property type="project" value="UniProtKB-KW"/>
</dbReference>
<dbReference type="SMART" id="SM00347">
    <property type="entry name" value="HTH_MARR"/>
    <property type="match status" value="1"/>
</dbReference>
<dbReference type="GO" id="GO:0006950">
    <property type="term" value="P:response to stress"/>
    <property type="evidence" value="ECO:0007669"/>
    <property type="project" value="TreeGrafter"/>
</dbReference>
<dbReference type="InterPro" id="IPR000835">
    <property type="entry name" value="HTH_MarR-typ"/>
</dbReference>
<gene>
    <name evidence="5" type="ORF">D5H78_13875</name>
</gene>
<dbReference type="InterPro" id="IPR023187">
    <property type="entry name" value="Tscrpt_reg_MarR-type_CS"/>
</dbReference>
<dbReference type="Gene3D" id="1.10.10.10">
    <property type="entry name" value="Winged helix-like DNA-binding domain superfamily/Winged helix DNA-binding domain"/>
    <property type="match status" value="1"/>
</dbReference>
<dbReference type="AlphaFoldDB" id="A0A3A3YU13"/>
<dbReference type="PANTHER" id="PTHR33164:SF101">
    <property type="entry name" value="TRANSCRIPTIONAL REPRESSOR MPRA"/>
    <property type="match status" value="1"/>
</dbReference>
<dbReference type="Pfam" id="PF01047">
    <property type="entry name" value="MarR"/>
    <property type="match status" value="1"/>
</dbReference>
<dbReference type="InterPro" id="IPR036390">
    <property type="entry name" value="WH_DNA-bd_sf"/>
</dbReference>
<dbReference type="InterPro" id="IPR036388">
    <property type="entry name" value="WH-like_DNA-bd_sf"/>
</dbReference>
<dbReference type="PROSITE" id="PS50995">
    <property type="entry name" value="HTH_MARR_2"/>
    <property type="match status" value="1"/>
</dbReference>
<dbReference type="OrthoDB" id="3296622at2"/>
<dbReference type="PANTHER" id="PTHR33164">
    <property type="entry name" value="TRANSCRIPTIONAL REGULATOR, MARR FAMILY"/>
    <property type="match status" value="1"/>
</dbReference>
<accession>A0A3A3YU13</accession>
<evidence type="ECO:0000256" key="3">
    <source>
        <dbReference type="ARBA" id="ARBA00023163"/>
    </source>
</evidence>
<keyword evidence="1" id="KW-0805">Transcription regulation</keyword>
<reference evidence="5 6" key="1">
    <citation type="submission" date="2018-09" db="EMBL/GenBank/DDBJ databases">
        <title>YIM 75000 draft genome.</title>
        <authorList>
            <person name="Tang S."/>
            <person name="Feng Y."/>
        </authorList>
    </citation>
    <scope>NUCLEOTIDE SEQUENCE [LARGE SCALE GENOMIC DNA]</scope>
    <source>
        <strain evidence="5 6">YIM 75000</strain>
    </source>
</reference>
<dbReference type="InterPro" id="IPR039422">
    <property type="entry name" value="MarR/SlyA-like"/>
</dbReference>
<dbReference type="EMBL" id="QZEZ01000006">
    <property type="protein sequence ID" value="RJK94974.1"/>
    <property type="molecule type" value="Genomic_DNA"/>
</dbReference>
<feature type="domain" description="HTH marR-type" evidence="4">
    <location>
        <begin position="1"/>
        <end position="133"/>
    </location>
</feature>
<comment type="caution">
    <text evidence="5">The sequence shown here is derived from an EMBL/GenBank/DDBJ whole genome shotgun (WGS) entry which is preliminary data.</text>
</comment>
<sequence length="138" mass="14944">MAAVTSLMRAQQIVLARVEAVLRPLGVTFARYELLVLLHFSRAGSLPMAKIGARLQVHPTSVTNAVDRLEAAGLVRREQHPSDRRTTLVALTPAGRDLALAATARLNAEVFAAPGLDAERARRLVDVLADLRRDAGDF</sequence>
<evidence type="ECO:0000256" key="2">
    <source>
        <dbReference type="ARBA" id="ARBA00023125"/>
    </source>
</evidence>
<organism evidence="5 6">
    <name type="scientific">Vallicoccus soli</name>
    <dbReference type="NCBI Taxonomy" id="2339232"/>
    <lineage>
        <taxon>Bacteria</taxon>
        <taxon>Bacillati</taxon>
        <taxon>Actinomycetota</taxon>
        <taxon>Actinomycetes</taxon>
        <taxon>Motilibacterales</taxon>
        <taxon>Vallicoccaceae</taxon>
        <taxon>Vallicoccus</taxon>
    </lineage>
</organism>
<evidence type="ECO:0000259" key="4">
    <source>
        <dbReference type="PROSITE" id="PS50995"/>
    </source>
</evidence>
<keyword evidence="3" id="KW-0804">Transcription</keyword>
<evidence type="ECO:0000313" key="5">
    <source>
        <dbReference type="EMBL" id="RJK94974.1"/>
    </source>
</evidence>
<keyword evidence="2" id="KW-0238">DNA-binding</keyword>
<dbReference type="Proteomes" id="UP000265614">
    <property type="component" value="Unassembled WGS sequence"/>
</dbReference>